<comment type="caution">
    <text evidence="1">The sequence shown here is derived from an EMBL/GenBank/DDBJ whole genome shotgun (WGS) entry which is preliminary data.</text>
</comment>
<dbReference type="AlphaFoldDB" id="A0A9R1C9D0"/>
<accession>A0A9R1C9D0</accession>
<dbReference type="EMBL" id="BPUB01000001">
    <property type="protein sequence ID" value="GJG58452.1"/>
    <property type="molecule type" value="Genomic_DNA"/>
</dbReference>
<evidence type="ECO:0000313" key="2">
    <source>
        <dbReference type="Proteomes" id="UP000825483"/>
    </source>
</evidence>
<keyword evidence="2" id="KW-1185">Reference proteome</keyword>
<dbReference type="GeneID" id="72467513"/>
<name>A0A9R1C9D0_9BACT</name>
<proteinExistence type="predicted"/>
<protein>
    <submittedName>
        <fullName evidence="1">Uncharacterized protein</fullName>
    </submittedName>
</protein>
<evidence type="ECO:0000313" key="1">
    <source>
        <dbReference type="EMBL" id="GJG58452.1"/>
    </source>
</evidence>
<dbReference type="Proteomes" id="UP000825483">
    <property type="component" value="Unassembled WGS sequence"/>
</dbReference>
<dbReference type="RefSeq" id="WP_223929263.1">
    <property type="nucleotide sequence ID" value="NZ_BPTU01000001.1"/>
</dbReference>
<organism evidence="1 2">
    <name type="scientific">Prevotella lacticifex</name>
    <dbReference type="NCBI Taxonomy" id="2854755"/>
    <lineage>
        <taxon>Bacteria</taxon>
        <taxon>Pseudomonadati</taxon>
        <taxon>Bacteroidota</taxon>
        <taxon>Bacteroidia</taxon>
        <taxon>Bacteroidales</taxon>
        <taxon>Prevotellaceae</taxon>
        <taxon>Prevotella</taxon>
    </lineage>
</organism>
<gene>
    <name evidence="1" type="ORF">PRLR5076_13030</name>
</gene>
<sequence>MADQKDLGVRHANIAYDNNHIKQTEHSNAERLIKRFPTLESFLNDPKTKETMAKNGKTETEARAYYGSLKELAEPTRVT</sequence>
<reference evidence="1" key="1">
    <citation type="journal article" date="2022" name="Int. J. Syst. Evol. Microbiol.">
        <title>Prevotella lacticifex sp. nov., isolated from the rumen of cows.</title>
        <authorList>
            <person name="Shinkai T."/>
            <person name="Ikeyama N."/>
            <person name="Kumagai M."/>
            <person name="Ohmori H."/>
            <person name="Sakamoto M."/>
            <person name="Ohkuma M."/>
            <person name="Mitsumori M."/>
        </authorList>
    </citation>
    <scope>NUCLEOTIDE SEQUENCE</scope>
    <source>
        <strain evidence="1">R5076</strain>
    </source>
</reference>